<organism evidence="3 4">
    <name type="scientific">Cryobacterium zhongshanensis</name>
    <dbReference type="NCBI Taxonomy" id="2928153"/>
    <lineage>
        <taxon>Bacteria</taxon>
        <taxon>Bacillati</taxon>
        <taxon>Actinomycetota</taxon>
        <taxon>Actinomycetes</taxon>
        <taxon>Micrococcales</taxon>
        <taxon>Microbacteriaceae</taxon>
        <taxon>Cryobacterium</taxon>
    </lineage>
</organism>
<evidence type="ECO:0000313" key="3">
    <source>
        <dbReference type="EMBL" id="MCI4657139.1"/>
    </source>
</evidence>
<keyword evidence="4" id="KW-1185">Reference proteome</keyword>
<dbReference type="Gene3D" id="3.40.50.1390">
    <property type="entry name" value="Resolvase, N-terminal catalytic domain"/>
    <property type="match status" value="1"/>
</dbReference>
<dbReference type="InterPro" id="IPR050639">
    <property type="entry name" value="SSR_resolvase"/>
</dbReference>
<evidence type="ECO:0000313" key="4">
    <source>
        <dbReference type="Proteomes" id="UP001165341"/>
    </source>
</evidence>
<dbReference type="Gene3D" id="3.90.1750.20">
    <property type="entry name" value="Putative Large Serine Recombinase, Chain B, Domain 2"/>
    <property type="match status" value="1"/>
</dbReference>
<dbReference type="GO" id="GO:0003677">
    <property type="term" value="F:DNA binding"/>
    <property type="evidence" value="ECO:0007669"/>
    <property type="project" value="InterPro"/>
</dbReference>
<evidence type="ECO:0000259" key="1">
    <source>
        <dbReference type="PROSITE" id="PS51736"/>
    </source>
</evidence>
<dbReference type="EMBL" id="JALGAR010000001">
    <property type="protein sequence ID" value="MCI4657139.1"/>
    <property type="molecule type" value="Genomic_DNA"/>
</dbReference>
<feature type="domain" description="Resolvase/invertase-type recombinase catalytic" evidence="1">
    <location>
        <begin position="4"/>
        <end position="151"/>
    </location>
</feature>
<evidence type="ECO:0000259" key="2">
    <source>
        <dbReference type="PROSITE" id="PS51737"/>
    </source>
</evidence>
<protein>
    <submittedName>
        <fullName evidence="3">Recombinase family protein</fullName>
    </submittedName>
</protein>
<dbReference type="GO" id="GO:0000150">
    <property type="term" value="F:DNA strand exchange activity"/>
    <property type="evidence" value="ECO:0007669"/>
    <property type="project" value="InterPro"/>
</dbReference>
<proteinExistence type="predicted"/>
<dbReference type="Pfam" id="PF07508">
    <property type="entry name" value="Recombinase"/>
    <property type="match status" value="1"/>
</dbReference>
<dbReference type="PANTHER" id="PTHR30461">
    <property type="entry name" value="DNA-INVERTASE FROM LAMBDOID PROPHAGE"/>
    <property type="match status" value="1"/>
</dbReference>
<dbReference type="PANTHER" id="PTHR30461:SF23">
    <property type="entry name" value="DNA RECOMBINASE-RELATED"/>
    <property type="match status" value="1"/>
</dbReference>
<dbReference type="RefSeq" id="WP_243011128.1">
    <property type="nucleotide sequence ID" value="NZ_JALGAR010000001.1"/>
</dbReference>
<dbReference type="PROSITE" id="PS51736">
    <property type="entry name" value="RECOMBINASES_3"/>
    <property type="match status" value="1"/>
</dbReference>
<dbReference type="InterPro" id="IPR011109">
    <property type="entry name" value="DNA_bind_recombinase_dom"/>
</dbReference>
<comment type="caution">
    <text evidence="3">The sequence shown here is derived from an EMBL/GenBank/DDBJ whole genome shotgun (WGS) entry which is preliminary data.</text>
</comment>
<dbReference type="CDD" id="cd00338">
    <property type="entry name" value="Ser_Recombinase"/>
    <property type="match status" value="1"/>
</dbReference>
<dbReference type="InterPro" id="IPR036162">
    <property type="entry name" value="Resolvase-like_N_sf"/>
</dbReference>
<dbReference type="InterPro" id="IPR038109">
    <property type="entry name" value="DNA_bind_recomb_sf"/>
</dbReference>
<dbReference type="SUPFAM" id="SSF53041">
    <property type="entry name" value="Resolvase-like"/>
    <property type="match status" value="1"/>
</dbReference>
<gene>
    <name evidence="3" type="ORF">MQH31_04835</name>
</gene>
<reference evidence="3" key="1">
    <citation type="submission" date="2022-03" db="EMBL/GenBank/DDBJ databases">
        <title>Cryobacterium sp. nov. strain ZS14-85, isolated from Antarctic soil.</title>
        <authorList>
            <person name="Li J."/>
            <person name="Niu G."/>
        </authorList>
    </citation>
    <scope>NUCLEOTIDE SEQUENCE</scope>
    <source>
        <strain evidence="3">ZS14-85</strain>
    </source>
</reference>
<dbReference type="Pfam" id="PF00239">
    <property type="entry name" value="Resolvase"/>
    <property type="match status" value="1"/>
</dbReference>
<dbReference type="AlphaFoldDB" id="A0AA41QUV6"/>
<dbReference type="SMART" id="SM00857">
    <property type="entry name" value="Resolvase"/>
    <property type="match status" value="1"/>
</dbReference>
<accession>A0AA41QUV6</accession>
<sequence>MAERAAIYCRISERDESFDKVELQERRLRRLAEDSGYEVEGVFRDDGISAFSGKARPAYIEMLAGIRQRRFDVVMAVAPDRFTRNVAEGEALQVVCADVGTVFHTLTNGISDPRSATNAAMSSIVSVLAQMESAIKTERLRARFAERTADGRPLWGARPFGYEKDRMTIRESEAELIRWAYQAILDGNTLGSVQRHFNALGVTTSTGRPWSYQGVRTLLTRVSNAGWLTSHGAVLKESKISRIVPTDVFESVVAILDDPGRESTPGPKSLKNYATGLAVCGTCGAKMRSAVVILKGRHTAIYKCASAISGNRGSVRHTTIQVDILHALIVGRVIDVIIENRAKSLPGTPKAEVHRLRSELAETHRKRTQLNEVALMPGADLVDIRHRLAGFASTSERLSNELDLALSSDAEARLLDSIRDMVTFDVVMTAADWTHLAQLRGIVARNFVELTVDQKRRLVGGMFSITIEPGRNTDRVKFVQR</sequence>
<feature type="domain" description="Recombinase" evidence="2">
    <location>
        <begin position="159"/>
        <end position="262"/>
    </location>
</feature>
<dbReference type="InterPro" id="IPR006119">
    <property type="entry name" value="Resolv_N"/>
</dbReference>
<dbReference type="PROSITE" id="PS51737">
    <property type="entry name" value="RECOMBINASE_DNA_BIND"/>
    <property type="match status" value="1"/>
</dbReference>
<name>A0AA41QUV6_9MICO</name>
<dbReference type="Proteomes" id="UP001165341">
    <property type="component" value="Unassembled WGS sequence"/>
</dbReference>